<feature type="transmembrane region" description="Helical" evidence="1">
    <location>
        <begin position="35"/>
        <end position="57"/>
    </location>
</feature>
<accession>A0A9Q0FHD6</accession>
<keyword evidence="1" id="KW-0472">Membrane</keyword>
<reference evidence="2" key="1">
    <citation type="submission" date="2022-02" db="EMBL/GenBank/DDBJ databases">
        <authorList>
            <person name="Henning P.M."/>
            <person name="McCubbin A.G."/>
            <person name="Shore J.S."/>
        </authorList>
    </citation>
    <scope>NUCLEOTIDE SEQUENCE</scope>
    <source>
        <strain evidence="2">F60SS</strain>
        <tissue evidence="2">Leaves</tissue>
    </source>
</reference>
<feature type="transmembrane region" description="Helical" evidence="1">
    <location>
        <begin position="69"/>
        <end position="87"/>
    </location>
</feature>
<evidence type="ECO:0000313" key="2">
    <source>
        <dbReference type="EMBL" id="KAJ4830769.1"/>
    </source>
</evidence>
<keyword evidence="1" id="KW-0812">Transmembrane</keyword>
<keyword evidence="1" id="KW-1133">Transmembrane helix</keyword>
<evidence type="ECO:0000256" key="1">
    <source>
        <dbReference type="SAM" id="Phobius"/>
    </source>
</evidence>
<sequence length="117" mass="13170">MLPNLDLFLLAFLYGSFIACLVLAVSFAIMNGLLLAFSLALFSIVLFDVQDVLSFVSQYFLPLEENLKLGFILFLYTVMDYGLHATLASKPVVERLVFELKVKARHLMDHIEASASY</sequence>
<dbReference type="OrthoDB" id="1165073at2759"/>
<dbReference type="Proteomes" id="UP001141552">
    <property type="component" value="Unassembled WGS sequence"/>
</dbReference>
<keyword evidence="3" id="KW-1185">Reference proteome</keyword>
<comment type="caution">
    <text evidence="2">The sequence shown here is derived from an EMBL/GenBank/DDBJ whole genome shotgun (WGS) entry which is preliminary data.</text>
</comment>
<proteinExistence type="predicted"/>
<protein>
    <submittedName>
        <fullName evidence="2">Uncharacterized protein</fullName>
    </submittedName>
</protein>
<dbReference type="AlphaFoldDB" id="A0A9Q0FHD6"/>
<gene>
    <name evidence="2" type="ORF">Tsubulata_020806</name>
</gene>
<evidence type="ECO:0000313" key="3">
    <source>
        <dbReference type="Proteomes" id="UP001141552"/>
    </source>
</evidence>
<name>A0A9Q0FHD6_9ROSI</name>
<feature type="transmembrane region" description="Helical" evidence="1">
    <location>
        <begin position="7"/>
        <end position="29"/>
    </location>
</feature>
<reference evidence="2" key="2">
    <citation type="journal article" date="2023" name="Plants (Basel)">
        <title>Annotation of the Turnera subulata (Passifloraceae) Draft Genome Reveals the S-Locus Evolved after the Divergence of Turneroideae from Passifloroideae in a Stepwise Manner.</title>
        <authorList>
            <person name="Henning P.M."/>
            <person name="Roalson E.H."/>
            <person name="Mir W."/>
            <person name="McCubbin A.G."/>
            <person name="Shore J.S."/>
        </authorList>
    </citation>
    <scope>NUCLEOTIDE SEQUENCE</scope>
    <source>
        <strain evidence="2">F60SS</strain>
    </source>
</reference>
<dbReference type="EMBL" id="JAKUCV010005542">
    <property type="protein sequence ID" value="KAJ4830769.1"/>
    <property type="molecule type" value="Genomic_DNA"/>
</dbReference>
<organism evidence="2 3">
    <name type="scientific">Turnera subulata</name>
    <dbReference type="NCBI Taxonomy" id="218843"/>
    <lineage>
        <taxon>Eukaryota</taxon>
        <taxon>Viridiplantae</taxon>
        <taxon>Streptophyta</taxon>
        <taxon>Embryophyta</taxon>
        <taxon>Tracheophyta</taxon>
        <taxon>Spermatophyta</taxon>
        <taxon>Magnoliopsida</taxon>
        <taxon>eudicotyledons</taxon>
        <taxon>Gunneridae</taxon>
        <taxon>Pentapetalae</taxon>
        <taxon>rosids</taxon>
        <taxon>fabids</taxon>
        <taxon>Malpighiales</taxon>
        <taxon>Passifloraceae</taxon>
        <taxon>Turnera</taxon>
    </lineage>
</organism>